<dbReference type="Proteomes" id="UP000054624">
    <property type="component" value="Unassembled WGS sequence"/>
</dbReference>
<evidence type="ECO:0000313" key="2">
    <source>
        <dbReference type="Proteomes" id="UP000054624"/>
    </source>
</evidence>
<organism evidence="1 2">
    <name type="scientific">Caballeronia temeraria</name>
    <dbReference type="NCBI Taxonomy" id="1777137"/>
    <lineage>
        <taxon>Bacteria</taxon>
        <taxon>Pseudomonadati</taxon>
        <taxon>Pseudomonadota</taxon>
        <taxon>Betaproteobacteria</taxon>
        <taxon>Burkholderiales</taxon>
        <taxon>Burkholderiaceae</taxon>
        <taxon>Caballeronia</taxon>
    </lineage>
</organism>
<keyword evidence="2" id="KW-1185">Reference proteome</keyword>
<gene>
    <name evidence="1" type="ORF">AWB76_07744</name>
</gene>
<reference evidence="2" key="1">
    <citation type="submission" date="2016-01" db="EMBL/GenBank/DDBJ databases">
        <authorList>
            <person name="Peeters Charlotte."/>
        </authorList>
    </citation>
    <scope>NUCLEOTIDE SEQUENCE [LARGE SCALE GENOMIC DNA]</scope>
</reference>
<proteinExistence type="predicted"/>
<dbReference type="RefSeq" id="WP_374729978.1">
    <property type="nucleotide sequence ID" value="NZ_FCOI02000069.1"/>
</dbReference>
<sequence>MEYIVSSRVLPRILSKGAPMAPRSILYLTVEGVLIPRTAASIPERGARWSLHDDSSHLRQLTEILAENAHIAVVLHSVLVPRVGFRTIVQTFPGQLRSRIVGATVPGNRVIRKSRLDKHTNRYSWLSEDVSRRDPRQVTVLEGDARCVPVPLRERAVIVSAGLWAASRADWTRLRDLLTSSI</sequence>
<name>A0A158E0V4_9BURK</name>
<dbReference type="Pfam" id="PF18143">
    <property type="entry name" value="HAD_SAK_2"/>
    <property type="match status" value="1"/>
</dbReference>
<dbReference type="EMBL" id="FCOI02000069">
    <property type="protein sequence ID" value="SAK99567.1"/>
    <property type="molecule type" value="Genomic_DNA"/>
</dbReference>
<dbReference type="STRING" id="1777137.AWB76_07744"/>
<evidence type="ECO:0000313" key="1">
    <source>
        <dbReference type="EMBL" id="SAK99567.1"/>
    </source>
</evidence>
<dbReference type="AlphaFoldDB" id="A0A158E0V4"/>
<accession>A0A158E0V4</accession>
<protein>
    <submittedName>
        <fullName evidence="1">Uncharacterized protein</fullName>
    </submittedName>
</protein>